<feature type="transmembrane region" description="Helical" evidence="11">
    <location>
        <begin position="46"/>
        <end position="71"/>
    </location>
</feature>
<dbReference type="SUPFAM" id="SSF161098">
    <property type="entry name" value="MetI-like"/>
    <property type="match status" value="1"/>
</dbReference>
<dbReference type="PROSITE" id="PS50928">
    <property type="entry name" value="ABC_TM1"/>
    <property type="match status" value="1"/>
</dbReference>
<organism evidence="14 15">
    <name type="scientific">Agromyces tropicus</name>
    <dbReference type="NCBI Taxonomy" id="555371"/>
    <lineage>
        <taxon>Bacteria</taxon>
        <taxon>Bacillati</taxon>
        <taxon>Actinomycetota</taxon>
        <taxon>Actinomycetes</taxon>
        <taxon>Micrococcales</taxon>
        <taxon>Microbacteriaceae</taxon>
        <taxon>Agromyces</taxon>
    </lineage>
</organism>
<evidence type="ECO:0000256" key="9">
    <source>
        <dbReference type="ARBA" id="ARBA00037216"/>
    </source>
</evidence>
<dbReference type="InterPro" id="IPR051789">
    <property type="entry name" value="Bact_Polyamine_Transport"/>
</dbReference>
<evidence type="ECO:0000256" key="11">
    <source>
        <dbReference type="RuleBase" id="RU363032"/>
    </source>
</evidence>
<keyword evidence="15" id="KW-1185">Reference proteome</keyword>
<sequence>MTTTAPETTAADAATGVAEASAPRTEAVAGPVGPRPRRARRSPVDLGLTVWSVLVFLFLFAPIIVILVYSFNNGRLLIAWNEFGFEPYRALWEKPAVRDAVAVSLRTGAIAAVLATLLGTLAGIALARKPGKWTLWFVGLLLMVSVTPEIVDAVSLLPWLVFLGQDAGLTLFNDGTVRLVVGHSLFSTAVVTYIVRARLVGLDEQLEEASADLYATPFTTFRRVTLPLAMPAVLAGLLLSFTLSLDNTVVAAFVQVSGSTPWPVYVLSALRGGLRPEIAAVSTVMLLLTLGALALVAVVLKRAGDSATQIARTMSGG</sequence>
<evidence type="ECO:0000256" key="3">
    <source>
        <dbReference type="ARBA" id="ARBA00022448"/>
    </source>
</evidence>
<dbReference type="InterPro" id="IPR035906">
    <property type="entry name" value="MetI-like_sf"/>
</dbReference>
<evidence type="ECO:0000256" key="2">
    <source>
        <dbReference type="ARBA" id="ARBA00007069"/>
    </source>
</evidence>
<dbReference type="PANTHER" id="PTHR43848">
    <property type="entry name" value="PUTRESCINE TRANSPORT SYSTEM PERMEASE PROTEIN POTI"/>
    <property type="match status" value="1"/>
</dbReference>
<feature type="transmembrane region" description="Helical" evidence="11">
    <location>
        <begin position="108"/>
        <end position="127"/>
    </location>
</feature>
<feature type="domain" description="ABC transmembrane type-1" evidence="13">
    <location>
        <begin position="101"/>
        <end position="296"/>
    </location>
</feature>
<proteinExistence type="inferred from homology"/>
<dbReference type="EMBL" id="BAAAPW010000003">
    <property type="protein sequence ID" value="GAA2038255.1"/>
    <property type="molecule type" value="Genomic_DNA"/>
</dbReference>
<protein>
    <recommendedName>
        <fullName evidence="10">Spermidine/putrescine transport system permease protein PotC</fullName>
    </recommendedName>
</protein>
<dbReference type="Gene3D" id="1.10.3720.10">
    <property type="entry name" value="MetI-like"/>
    <property type="match status" value="1"/>
</dbReference>
<evidence type="ECO:0000256" key="8">
    <source>
        <dbReference type="ARBA" id="ARBA00023136"/>
    </source>
</evidence>
<comment type="subcellular location">
    <subcellularLocation>
        <location evidence="1">Cell inner membrane</location>
        <topology evidence="1">Multi-pass membrane protein</topology>
    </subcellularLocation>
    <subcellularLocation>
        <location evidence="11">Cell membrane</location>
        <topology evidence="11">Multi-pass membrane protein</topology>
    </subcellularLocation>
</comment>
<feature type="transmembrane region" description="Helical" evidence="11">
    <location>
        <begin position="232"/>
        <end position="258"/>
    </location>
</feature>
<evidence type="ECO:0000256" key="5">
    <source>
        <dbReference type="ARBA" id="ARBA00022519"/>
    </source>
</evidence>
<feature type="compositionally biased region" description="Low complexity" evidence="12">
    <location>
        <begin position="1"/>
        <end position="32"/>
    </location>
</feature>
<accession>A0ABN2UJE0</accession>
<feature type="transmembrane region" description="Helical" evidence="11">
    <location>
        <begin position="177"/>
        <end position="195"/>
    </location>
</feature>
<keyword evidence="5" id="KW-0997">Cell inner membrane</keyword>
<evidence type="ECO:0000256" key="6">
    <source>
        <dbReference type="ARBA" id="ARBA00022692"/>
    </source>
</evidence>
<name>A0ABN2UJE0_9MICO</name>
<keyword evidence="8 11" id="KW-0472">Membrane</keyword>
<evidence type="ECO:0000313" key="15">
    <source>
        <dbReference type="Proteomes" id="UP001501196"/>
    </source>
</evidence>
<dbReference type="CDD" id="cd06261">
    <property type="entry name" value="TM_PBP2"/>
    <property type="match status" value="1"/>
</dbReference>
<evidence type="ECO:0000256" key="12">
    <source>
        <dbReference type="SAM" id="MobiDB-lite"/>
    </source>
</evidence>
<feature type="transmembrane region" description="Helical" evidence="11">
    <location>
        <begin position="134"/>
        <end position="157"/>
    </location>
</feature>
<evidence type="ECO:0000313" key="14">
    <source>
        <dbReference type="EMBL" id="GAA2038255.1"/>
    </source>
</evidence>
<evidence type="ECO:0000256" key="1">
    <source>
        <dbReference type="ARBA" id="ARBA00004429"/>
    </source>
</evidence>
<evidence type="ECO:0000259" key="13">
    <source>
        <dbReference type="PROSITE" id="PS50928"/>
    </source>
</evidence>
<dbReference type="Pfam" id="PF00528">
    <property type="entry name" value="BPD_transp_1"/>
    <property type="match status" value="1"/>
</dbReference>
<dbReference type="RefSeq" id="WP_344373830.1">
    <property type="nucleotide sequence ID" value="NZ_BAAAPW010000003.1"/>
</dbReference>
<dbReference type="PANTHER" id="PTHR43848:SF5">
    <property type="entry name" value="SPERMIDINE_PUTRESCINE TRANSPORT SYSTEM PERMEASE PROTEIN POTC"/>
    <property type="match status" value="1"/>
</dbReference>
<keyword evidence="6 11" id="KW-0812">Transmembrane</keyword>
<dbReference type="Proteomes" id="UP001501196">
    <property type="component" value="Unassembled WGS sequence"/>
</dbReference>
<feature type="transmembrane region" description="Helical" evidence="11">
    <location>
        <begin position="278"/>
        <end position="300"/>
    </location>
</feature>
<comment type="function">
    <text evidence="9">Required for the activity of the bacterial periplasmic transport system of putrescine and spermidine.</text>
</comment>
<comment type="similarity">
    <text evidence="2">Belongs to the binding-protein-dependent transport system permease family. CysTW subfamily.</text>
</comment>
<evidence type="ECO:0000256" key="4">
    <source>
        <dbReference type="ARBA" id="ARBA00022475"/>
    </source>
</evidence>
<keyword evidence="4" id="KW-1003">Cell membrane</keyword>
<feature type="region of interest" description="Disordered" evidence="12">
    <location>
        <begin position="1"/>
        <end position="40"/>
    </location>
</feature>
<keyword evidence="7 11" id="KW-1133">Transmembrane helix</keyword>
<keyword evidence="3 11" id="KW-0813">Transport</keyword>
<evidence type="ECO:0000256" key="10">
    <source>
        <dbReference type="ARBA" id="ARBA00039580"/>
    </source>
</evidence>
<gene>
    <name evidence="14" type="ORF">GCM10009819_23730</name>
</gene>
<dbReference type="InterPro" id="IPR000515">
    <property type="entry name" value="MetI-like"/>
</dbReference>
<comment type="caution">
    <text evidence="14">The sequence shown here is derived from an EMBL/GenBank/DDBJ whole genome shotgun (WGS) entry which is preliminary data.</text>
</comment>
<reference evidence="14 15" key="1">
    <citation type="journal article" date="2019" name="Int. J. Syst. Evol. Microbiol.">
        <title>The Global Catalogue of Microorganisms (GCM) 10K type strain sequencing project: providing services to taxonomists for standard genome sequencing and annotation.</title>
        <authorList>
            <consortium name="The Broad Institute Genomics Platform"/>
            <consortium name="The Broad Institute Genome Sequencing Center for Infectious Disease"/>
            <person name="Wu L."/>
            <person name="Ma J."/>
        </authorList>
    </citation>
    <scope>NUCLEOTIDE SEQUENCE [LARGE SCALE GENOMIC DNA]</scope>
    <source>
        <strain evidence="14 15">JCM 15672</strain>
    </source>
</reference>
<evidence type="ECO:0000256" key="7">
    <source>
        <dbReference type="ARBA" id="ARBA00022989"/>
    </source>
</evidence>